<dbReference type="Gene3D" id="3.40.50.620">
    <property type="entry name" value="HUPs"/>
    <property type="match status" value="1"/>
</dbReference>
<comment type="catalytic activity">
    <reaction evidence="8 9">
        <text>S-sulfanyl-L-cysteinyl-[protein] + uridine(34) in tRNA + AH2 + ATP = 2-thiouridine(34) in tRNA + L-cysteinyl-[protein] + A + AMP + diphosphate + H(+)</text>
        <dbReference type="Rhea" id="RHEA:47032"/>
        <dbReference type="Rhea" id="RHEA-COMP:10131"/>
        <dbReference type="Rhea" id="RHEA-COMP:11726"/>
        <dbReference type="Rhea" id="RHEA-COMP:11727"/>
        <dbReference type="Rhea" id="RHEA-COMP:11728"/>
        <dbReference type="ChEBI" id="CHEBI:13193"/>
        <dbReference type="ChEBI" id="CHEBI:15378"/>
        <dbReference type="ChEBI" id="CHEBI:17499"/>
        <dbReference type="ChEBI" id="CHEBI:29950"/>
        <dbReference type="ChEBI" id="CHEBI:30616"/>
        <dbReference type="ChEBI" id="CHEBI:33019"/>
        <dbReference type="ChEBI" id="CHEBI:61963"/>
        <dbReference type="ChEBI" id="CHEBI:65315"/>
        <dbReference type="ChEBI" id="CHEBI:87170"/>
        <dbReference type="ChEBI" id="CHEBI:456215"/>
        <dbReference type="EC" id="2.8.1.13"/>
    </reaction>
</comment>
<evidence type="ECO:0000259" key="11">
    <source>
        <dbReference type="Pfam" id="PF20259"/>
    </source>
</evidence>
<gene>
    <name evidence="9 12" type="primary">mnmA</name>
    <name evidence="12" type="ORF">HYY65_03985</name>
</gene>
<dbReference type="SUPFAM" id="SSF52402">
    <property type="entry name" value="Adenine nucleotide alpha hydrolases-like"/>
    <property type="match status" value="1"/>
</dbReference>
<keyword evidence="1 9" id="KW-0820">tRNA-binding</keyword>
<feature type="active site" description="Nucleophile" evidence="9">
    <location>
        <position position="93"/>
    </location>
</feature>
<feature type="domain" description="tRNA-specific 2-thiouridylase MnmA-like C-terminal" evidence="10">
    <location>
        <begin position="273"/>
        <end position="347"/>
    </location>
</feature>
<comment type="similarity">
    <text evidence="9">Belongs to the MnmA/TRMU family.</text>
</comment>
<evidence type="ECO:0000256" key="9">
    <source>
        <dbReference type="HAMAP-Rule" id="MF_00144"/>
    </source>
</evidence>
<evidence type="ECO:0000256" key="8">
    <source>
        <dbReference type="ARBA" id="ARBA00051542"/>
    </source>
</evidence>
<keyword evidence="9" id="KW-0963">Cytoplasm</keyword>
<protein>
    <recommendedName>
        <fullName evidence="9">tRNA-specific 2-thiouridylase MnmA</fullName>
        <ecNumber evidence="9">2.8.1.13</ecNumber>
    </recommendedName>
</protein>
<dbReference type="FunFam" id="3.40.50.620:FF:000115">
    <property type="entry name" value="tRNA-specific 2-thiouridylase MnmA"/>
    <property type="match status" value="1"/>
</dbReference>
<dbReference type="CDD" id="cd01998">
    <property type="entry name" value="MnmA_TRMU-like"/>
    <property type="match status" value="1"/>
</dbReference>
<dbReference type="AlphaFoldDB" id="A0A932M035"/>
<feature type="active site" description="Cysteine persulfide intermediate" evidence="9">
    <location>
        <position position="190"/>
    </location>
</feature>
<dbReference type="PANTHER" id="PTHR11933:SF5">
    <property type="entry name" value="MITOCHONDRIAL TRNA-SPECIFIC 2-THIOURIDYLASE 1"/>
    <property type="match status" value="1"/>
</dbReference>
<evidence type="ECO:0000256" key="3">
    <source>
        <dbReference type="ARBA" id="ARBA00022694"/>
    </source>
</evidence>
<proteinExistence type="inferred from homology"/>
<evidence type="ECO:0000256" key="5">
    <source>
        <dbReference type="ARBA" id="ARBA00022840"/>
    </source>
</evidence>
<feature type="site" description="Interaction with tRNA" evidence="9">
    <location>
        <position position="331"/>
    </location>
</feature>
<dbReference type="Pfam" id="PF03054">
    <property type="entry name" value="tRNA_Me_trans"/>
    <property type="match status" value="1"/>
</dbReference>
<dbReference type="InterPro" id="IPR004506">
    <property type="entry name" value="MnmA-like"/>
</dbReference>
<dbReference type="Pfam" id="PF20259">
    <property type="entry name" value="tRNA_Me_trans_M"/>
    <property type="match status" value="1"/>
</dbReference>
<evidence type="ECO:0000256" key="7">
    <source>
        <dbReference type="ARBA" id="ARBA00023157"/>
    </source>
</evidence>
<evidence type="ECO:0000256" key="6">
    <source>
        <dbReference type="ARBA" id="ARBA00022884"/>
    </source>
</evidence>
<feature type="binding site" evidence="9">
    <location>
        <position position="117"/>
    </location>
    <ligand>
        <name>ATP</name>
        <dbReference type="ChEBI" id="CHEBI:30616"/>
    </ligand>
</feature>
<dbReference type="NCBIfam" id="TIGR00420">
    <property type="entry name" value="trmU"/>
    <property type="match status" value="1"/>
</dbReference>
<feature type="site" description="Interaction with tRNA" evidence="9">
    <location>
        <position position="118"/>
    </location>
</feature>
<keyword evidence="5 9" id="KW-0067">ATP-binding</keyword>
<keyword evidence="7 9" id="KW-1015">Disulfide bond</keyword>
<keyword evidence="6 9" id="KW-0694">RNA-binding</keyword>
<dbReference type="GO" id="GO:0000049">
    <property type="term" value="F:tRNA binding"/>
    <property type="evidence" value="ECO:0007669"/>
    <property type="project" value="UniProtKB-KW"/>
</dbReference>
<dbReference type="GO" id="GO:0005737">
    <property type="term" value="C:cytoplasm"/>
    <property type="evidence" value="ECO:0007669"/>
    <property type="project" value="UniProtKB-SubCell"/>
</dbReference>
<evidence type="ECO:0000256" key="1">
    <source>
        <dbReference type="ARBA" id="ARBA00022555"/>
    </source>
</evidence>
<name>A0A932M035_UNCTE</name>
<dbReference type="HAMAP" id="MF_00144">
    <property type="entry name" value="tRNA_thiouridyl_MnmA"/>
    <property type="match status" value="1"/>
</dbReference>
<dbReference type="GO" id="GO:0002143">
    <property type="term" value="P:tRNA wobble position uridine thiolation"/>
    <property type="evidence" value="ECO:0007669"/>
    <property type="project" value="TreeGrafter"/>
</dbReference>
<dbReference type="Proteomes" id="UP000741360">
    <property type="component" value="Unassembled WGS sequence"/>
</dbReference>
<comment type="caution">
    <text evidence="9">Lacks conserved residue(s) required for the propagation of feature annotation.</text>
</comment>
<keyword evidence="2 9" id="KW-0808">Transferase</keyword>
<reference evidence="12" key="1">
    <citation type="submission" date="2020-07" db="EMBL/GenBank/DDBJ databases">
        <title>Huge and variable diversity of episymbiotic CPR bacteria and DPANN archaea in groundwater ecosystems.</title>
        <authorList>
            <person name="He C.Y."/>
            <person name="Keren R."/>
            <person name="Whittaker M."/>
            <person name="Farag I.F."/>
            <person name="Doudna J."/>
            <person name="Cate J.H.D."/>
            <person name="Banfield J.F."/>
        </authorList>
    </citation>
    <scope>NUCLEOTIDE SEQUENCE</scope>
    <source>
        <strain evidence="12">NC_groundwater_717_Ag_S-0.2um_59_8</strain>
    </source>
</reference>
<keyword evidence="3 9" id="KW-0819">tRNA processing</keyword>
<comment type="subcellular location">
    <subcellularLocation>
        <location evidence="9">Cytoplasm</location>
    </subcellularLocation>
</comment>
<dbReference type="EMBL" id="JACPSX010000068">
    <property type="protein sequence ID" value="MBI3014230.1"/>
    <property type="molecule type" value="Genomic_DNA"/>
</dbReference>
<dbReference type="InterPro" id="IPR023382">
    <property type="entry name" value="MnmA-like_central_sf"/>
</dbReference>
<evidence type="ECO:0000256" key="2">
    <source>
        <dbReference type="ARBA" id="ARBA00022679"/>
    </source>
</evidence>
<dbReference type="Gene3D" id="2.30.30.280">
    <property type="entry name" value="Adenine nucleotide alpha hydrolases-like domains"/>
    <property type="match status" value="1"/>
</dbReference>
<sequence length="352" mass="39211">MSGGVDSSVAAALLVEQGCEVIGISMQTWDHNADRTFGSCCSPRDLADARQVAHNLGIPHYLLNFEEHFESEVVNYFVAEYLRGRTPNPCVVCNQKVKFDTLLLRARMLGADKVATGHYARLLGGDGDRLRVARGRDRAKDQSYFLFNLSQEQLAHTLFPIGEFTKEEVRAAAARHRLPVANKPESQEICFIPDDDYAEFVRQRAPEAADRAGDIVDSDGKVLGRHRGYPYYTVGQRRGLQVSSRDPLYVLEIDSNRNRLVVGKNEELLHSVCVVDQVRWMLIPELDGEREASVQIRHRHGGSPAILRSGPGSDEVTVSFHTPQRAITPGQAAVFYEGDEILGGGWIQTILR</sequence>
<comment type="caution">
    <text evidence="12">The sequence shown here is derived from an EMBL/GenBank/DDBJ whole genome shotgun (WGS) entry which is preliminary data.</text>
</comment>
<comment type="function">
    <text evidence="9">Catalyzes the 2-thiolation of uridine at the wobble position (U34) of tRNA, leading to the formation of s(2)U34.</text>
</comment>
<feature type="disulfide bond" description="Alternate" evidence="9">
    <location>
        <begin position="93"/>
        <end position="190"/>
    </location>
</feature>
<accession>A0A932M035</accession>
<dbReference type="FunFam" id="2.30.30.280:FF:000001">
    <property type="entry name" value="tRNA-specific 2-thiouridylase MnmA"/>
    <property type="match status" value="1"/>
</dbReference>
<evidence type="ECO:0000259" key="10">
    <source>
        <dbReference type="Pfam" id="PF20258"/>
    </source>
</evidence>
<dbReference type="Gene3D" id="2.40.30.10">
    <property type="entry name" value="Translation factors"/>
    <property type="match status" value="1"/>
</dbReference>
<feature type="domain" description="tRNA-specific 2-thiouridylase MnmA-like central" evidence="11">
    <location>
        <begin position="200"/>
        <end position="264"/>
    </location>
</feature>
<organism evidence="12 13">
    <name type="scientific">Tectimicrobiota bacterium</name>
    <dbReference type="NCBI Taxonomy" id="2528274"/>
    <lineage>
        <taxon>Bacteria</taxon>
        <taxon>Pseudomonadati</taxon>
        <taxon>Nitrospinota/Tectimicrobiota group</taxon>
        <taxon>Candidatus Tectimicrobiota</taxon>
    </lineage>
</organism>
<feature type="binding site" evidence="9">
    <location>
        <position position="26"/>
    </location>
    <ligand>
        <name>ATP</name>
        <dbReference type="ChEBI" id="CHEBI:30616"/>
    </ligand>
</feature>
<feature type="region of interest" description="Interaction with tRNA" evidence="9">
    <location>
        <begin position="140"/>
        <end position="142"/>
    </location>
</feature>
<evidence type="ECO:0000313" key="13">
    <source>
        <dbReference type="Proteomes" id="UP000741360"/>
    </source>
</evidence>
<dbReference type="EC" id="2.8.1.13" evidence="9"/>
<dbReference type="GO" id="GO:0103016">
    <property type="term" value="F:tRNA-uridine 2-sulfurtransferase activity"/>
    <property type="evidence" value="ECO:0007669"/>
    <property type="project" value="UniProtKB-EC"/>
</dbReference>
<evidence type="ECO:0000313" key="12">
    <source>
        <dbReference type="EMBL" id="MBI3014230.1"/>
    </source>
</evidence>
<dbReference type="PANTHER" id="PTHR11933">
    <property type="entry name" value="TRNA 5-METHYLAMINOMETHYL-2-THIOURIDYLATE -METHYLTRANSFERASE"/>
    <property type="match status" value="1"/>
</dbReference>
<dbReference type="InterPro" id="IPR046884">
    <property type="entry name" value="MnmA-like_central"/>
</dbReference>
<keyword evidence="4 9" id="KW-0547">Nucleotide-binding</keyword>
<dbReference type="Pfam" id="PF20258">
    <property type="entry name" value="tRNA_Me_trans_C"/>
    <property type="match status" value="1"/>
</dbReference>
<evidence type="ECO:0000256" key="4">
    <source>
        <dbReference type="ARBA" id="ARBA00022741"/>
    </source>
</evidence>
<dbReference type="NCBIfam" id="NF001138">
    <property type="entry name" value="PRK00143.1"/>
    <property type="match status" value="1"/>
</dbReference>
<dbReference type="InterPro" id="IPR046885">
    <property type="entry name" value="MnmA-like_C"/>
</dbReference>
<dbReference type="GO" id="GO:0005524">
    <property type="term" value="F:ATP binding"/>
    <property type="evidence" value="ECO:0007669"/>
    <property type="project" value="UniProtKB-KW"/>
</dbReference>
<dbReference type="InterPro" id="IPR014729">
    <property type="entry name" value="Rossmann-like_a/b/a_fold"/>
</dbReference>